<evidence type="ECO:0000313" key="3">
    <source>
        <dbReference type="Proteomes" id="UP000001940"/>
    </source>
</evidence>
<keyword evidence="1" id="KW-1133">Transmembrane helix</keyword>
<feature type="transmembrane region" description="Helical" evidence="1">
    <location>
        <begin position="81"/>
        <end position="103"/>
    </location>
</feature>
<dbReference type="PeptideAtlas" id="H2L0B6"/>
<feature type="transmembrane region" description="Helical" evidence="1">
    <location>
        <begin position="123"/>
        <end position="145"/>
    </location>
</feature>
<keyword evidence="3" id="KW-1185">Reference proteome</keyword>
<gene>
    <name evidence="2" type="ORF">CELE_R12C12.9</name>
    <name evidence="2 4" type="ORF">R12C12.9</name>
</gene>
<protein>
    <submittedName>
        <fullName evidence="2">Lysosomal cobalamin transporter</fullName>
    </submittedName>
</protein>
<keyword evidence="1" id="KW-0472">Membrane</keyword>
<dbReference type="AGR" id="WB:WBGene00020029"/>
<dbReference type="HOGENOM" id="CLU_1236387_0_0_1"/>
<dbReference type="GeneID" id="174009"/>
<evidence type="ECO:0000256" key="1">
    <source>
        <dbReference type="SAM" id="Phobius"/>
    </source>
</evidence>
<dbReference type="EMBL" id="BX284602">
    <property type="protein sequence ID" value="CCD72330.1"/>
    <property type="molecule type" value="Genomic_DNA"/>
</dbReference>
<dbReference type="AlphaFoldDB" id="H2L0B6"/>
<evidence type="ECO:0000313" key="2">
    <source>
        <dbReference type="EMBL" id="CCD72330.1"/>
    </source>
</evidence>
<dbReference type="Proteomes" id="UP000001940">
    <property type="component" value="Chromosome II"/>
</dbReference>
<reference evidence="2 3" key="1">
    <citation type="journal article" date="1998" name="Science">
        <title>Genome sequence of the nematode C. elegans: a platform for investigating biology.</title>
        <authorList>
            <consortium name="The C. elegans sequencing consortium"/>
            <person name="Sulson J.E."/>
            <person name="Waterston R."/>
        </authorList>
    </citation>
    <scope>NUCLEOTIDE SEQUENCE [LARGE SCALE GENOMIC DNA]</scope>
    <source>
        <strain evidence="2 3">Bristol N2</strain>
    </source>
</reference>
<accession>H2L0B6</accession>
<dbReference type="Bgee" id="WBGene00020029">
    <property type="expression patterns" value="Expressed in larva and 3 other cell types or tissues"/>
</dbReference>
<dbReference type="WormBase" id="R12C12.9b">
    <property type="protein sequence ID" value="CE32059"/>
    <property type="gene ID" value="WBGene00020029"/>
</dbReference>
<dbReference type="ExpressionAtlas" id="H2L0B6">
    <property type="expression patterns" value="baseline and differential"/>
</dbReference>
<proteinExistence type="evidence at protein level"/>
<organism evidence="2 3">
    <name type="scientific">Caenorhabditis elegans</name>
    <dbReference type="NCBI Taxonomy" id="6239"/>
    <lineage>
        <taxon>Eukaryota</taxon>
        <taxon>Metazoa</taxon>
        <taxon>Ecdysozoa</taxon>
        <taxon>Nematoda</taxon>
        <taxon>Chromadorea</taxon>
        <taxon>Rhabditida</taxon>
        <taxon>Rhabditina</taxon>
        <taxon>Rhabditomorpha</taxon>
        <taxon>Rhabditoidea</taxon>
        <taxon>Rhabditidae</taxon>
        <taxon>Peloderinae</taxon>
        <taxon>Caenorhabditis</taxon>
    </lineage>
</organism>
<feature type="transmembrane region" description="Helical" evidence="1">
    <location>
        <begin position="200"/>
        <end position="222"/>
    </location>
</feature>
<dbReference type="OrthoDB" id="5794738at2759"/>
<dbReference type="RefSeq" id="NP_872015.1">
    <property type="nucleotide sequence ID" value="NM_182215.3"/>
</dbReference>
<dbReference type="CTD" id="174009"/>
<dbReference type="SMR" id="H2L0B6"/>
<keyword evidence="1" id="KW-0812">Transmembrane</keyword>
<sequence length="245" mass="28535">MGYVAKLFPPYYKYPVLVFLFCEFVYSAFVLAISEAYYKSAALILPIAYRIFDDTVKKNKPGFDWSPEEKEILEVYKLQMLFLWVISAIGVILCIFVMIPQFFDFNDKKGNPSHLCLVRRKLAWVMFLVIAVYVVVLGIAVFWAWTDGGAASKHFHTHFEGAEKEEIYITELEEAFDCESDDDQEMCWEKVNKTFISHTWLDILFIAYISGHILVFLSLPFFNKKLFKDDDDVFIDEPASKLLED</sequence>
<evidence type="ECO:0007829" key="5">
    <source>
        <dbReference type="PeptideAtlas" id="H2L0B6"/>
    </source>
</evidence>
<evidence type="ECO:0000313" key="4">
    <source>
        <dbReference type="WormBase" id="R12C12.9b"/>
    </source>
</evidence>
<name>H2L0B6_CAEEL</name>
<feature type="transmembrane region" description="Helical" evidence="1">
    <location>
        <begin position="12"/>
        <end position="33"/>
    </location>
</feature>
<keyword evidence="5" id="KW-1267">Proteomics identification</keyword>